<dbReference type="AlphaFoldDB" id="A0A1E3WRK4"/>
<organism evidence="2 3">
    <name type="scientific">Vibrio scophthalmi</name>
    <dbReference type="NCBI Taxonomy" id="45658"/>
    <lineage>
        <taxon>Bacteria</taxon>
        <taxon>Pseudomonadati</taxon>
        <taxon>Pseudomonadota</taxon>
        <taxon>Gammaproteobacteria</taxon>
        <taxon>Vibrionales</taxon>
        <taxon>Vibrionaceae</taxon>
        <taxon>Vibrio</taxon>
    </lineage>
</organism>
<proteinExistence type="predicted"/>
<evidence type="ECO:0000313" key="2">
    <source>
        <dbReference type="EMBL" id="ODS12404.1"/>
    </source>
</evidence>
<dbReference type="RefSeq" id="WP_069447127.1">
    <property type="nucleotide sequence ID" value="NZ_MDCJ01000002.1"/>
</dbReference>
<accession>A0A1E3WRK4</accession>
<comment type="caution">
    <text evidence="2">The sequence shown here is derived from an EMBL/GenBank/DDBJ whole genome shotgun (WGS) entry which is preliminary data.</text>
</comment>
<name>A0A1E3WRK4_9VIBR</name>
<evidence type="ECO:0000313" key="3">
    <source>
        <dbReference type="Proteomes" id="UP000095131"/>
    </source>
</evidence>
<dbReference type="PATRIC" id="fig|45658.8.peg.2695"/>
<dbReference type="EMBL" id="MDCJ01000002">
    <property type="protein sequence ID" value="ODS12404.1"/>
    <property type="molecule type" value="Genomic_DNA"/>
</dbReference>
<protein>
    <submittedName>
        <fullName evidence="2">Uncharacterized protein</fullName>
    </submittedName>
</protein>
<gene>
    <name evidence="2" type="ORF">VSF3289_02708</name>
</gene>
<reference evidence="2 3" key="1">
    <citation type="submission" date="2016-08" db="EMBL/GenBank/DDBJ databases">
        <title>Genome sequencing of Vibrio scophthalmi strain FP3289, an isolated from Paralichthys olivaceus.</title>
        <authorList>
            <person name="Han H.-J."/>
        </authorList>
    </citation>
    <scope>NUCLEOTIDE SEQUENCE [LARGE SCALE GENOMIC DNA]</scope>
    <source>
        <strain evidence="2 3">FP3289</strain>
    </source>
</reference>
<dbReference type="OrthoDB" id="8759680at2"/>
<evidence type="ECO:0000256" key="1">
    <source>
        <dbReference type="SAM" id="MobiDB-lite"/>
    </source>
</evidence>
<feature type="region of interest" description="Disordered" evidence="1">
    <location>
        <begin position="1"/>
        <end position="32"/>
    </location>
</feature>
<feature type="compositionally biased region" description="Basic and acidic residues" evidence="1">
    <location>
        <begin position="21"/>
        <end position="30"/>
    </location>
</feature>
<sequence>MNPTAKKPTTKTPKTQTTPTKDSKGSEAKVPDANGYQVLLDAKAPKISPKTTGQINYQIGISDSDQTLAIRMVSNDGGGLHTKEWISLIVLTDLLDGQEGNTFKSTILKSVMKGASANNAGFLAAVLRSEKLRLIVPSDKSLYLHQLPADYKERKAQLLSMKPKQ</sequence>
<dbReference type="Proteomes" id="UP000095131">
    <property type="component" value="Unassembled WGS sequence"/>
</dbReference>
<feature type="compositionally biased region" description="Low complexity" evidence="1">
    <location>
        <begin position="1"/>
        <end position="20"/>
    </location>
</feature>